<dbReference type="NCBIfam" id="TIGR02227">
    <property type="entry name" value="sigpep_I_bact"/>
    <property type="match status" value="1"/>
</dbReference>
<evidence type="ECO:0000256" key="6">
    <source>
        <dbReference type="ARBA" id="ARBA00022801"/>
    </source>
</evidence>
<evidence type="ECO:0000256" key="4">
    <source>
        <dbReference type="ARBA" id="ARBA00013208"/>
    </source>
</evidence>
<dbReference type="Proteomes" id="UP000186795">
    <property type="component" value="Unassembled WGS sequence"/>
</dbReference>
<name>A0A1N7PZ64_9BACL</name>
<dbReference type="InterPro" id="IPR019756">
    <property type="entry name" value="Pept_S26A_signal_pept_1_Ser-AS"/>
</dbReference>
<evidence type="ECO:0000256" key="3">
    <source>
        <dbReference type="ARBA" id="ARBA00009370"/>
    </source>
</evidence>
<dbReference type="PROSITE" id="PS00760">
    <property type="entry name" value="SPASE_I_2"/>
    <property type="match status" value="1"/>
</dbReference>
<dbReference type="EC" id="3.4.21.89" evidence="4 8"/>
<organism evidence="11 12">
    <name type="scientific">Kroppenstedtia eburnea</name>
    <dbReference type="NCBI Taxonomy" id="714067"/>
    <lineage>
        <taxon>Bacteria</taxon>
        <taxon>Bacillati</taxon>
        <taxon>Bacillota</taxon>
        <taxon>Bacilli</taxon>
        <taxon>Bacillales</taxon>
        <taxon>Thermoactinomycetaceae</taxon>
        <taxon>Kroppenstedtia</taxon>
    </lineage>
</organism>
<dbReference type="InterPro" id="IPR019757">
    <property type="entry name" value="Pept_S26A_signal_pept_1_Lys-AS"/>
</dbReference>
<evidence type="ECO:0000313" key="11">
    <source>
        <dbReference type="EMBL" id="SIT15918.1"/>
    </source>
</evidence>
<sequence length="154" mass="17819">MRRRLWLYIGIVTVLLIAAYFVFDSFYVYYRVNGDSMAPALHDGEVYRVSKRESIQRGDVIAFRSDQESLTYIKRVIALPGERVAIRGNHVYINDRKLAEPYLPNHPDIKDVETITVPPAHFYVLGDDRLESYDSRHFGPISRSSVIGKLQTER</sequence>
<evidence type="ECO:0000256" key="2">
    <source>
        <dbReference type="ARBA" id="ARBA00004401"/>
    </source>
</evidence>
<accession>A0A1N7PZ64</accession>
<keyword evidence="12" id="KW-1185">Reference proteome</keyword>
<feature type="domain" description="Peptidase S26" evidence="10">
    <location>
        <begin position="9"/>
        <end position="151"/>
    </location>
</feature>
<dbReference type="InterPro" id="IPR000223">
    <property type="entry name" value="Pept_S26A_signal_pept_1"/>
</dbReference>
<dbReference type="GO" id="GO:0004252">
    <property type="term" value="F:serine-type endopeptidase activity"/>
    <property type="evidence" value="ECO:0007669"/>
    <property type="project" value="InterPro"/>
</dbReference>
<dbReference type="AlphaFoldDB" id="A0A1N7PZ64"/>
<evidence type="ECO:0000256" key="9">
    <source>
        <dbReference type="RuleBase" id="RU362042"/>
    </source>
</evidence>
<evidence type="ECO:0000259" key="10">
    <source>
        <dbReference type="Pfam" id="PF10502"/>
    </source>
</evidence>
<evidence type="ECO:0000256" key="8">
    <source>
        <dbReference type="RuleBase" id="RU003993"/>
    </source>
</evidence>
<evidence type="ECO:0000256" key="5">
    <source>
        <dbReference type="ARBA" id="ARBA00022670"/>
    </source>
</evidence>
<dbReference type="PANTHER" id="PTHR43390:SF1">
    <property type="entry name" value="CHLOROPLAST PROCESSING PEPTIDASE"/>
    <property type="match status" value="1"/>
</dbReference>
<dbReference type="OrthoDB" id="9802919at2"/>
<comment type="catalytic activity">
    <reaction evidence="1 8">
        <text>Cleavage of hydrophobic, N-terminal signal or leader sequences from secreted and periplasmic proteins.</text>
        <dbReference type="EC" id="3.4.21.89"/>
    </reaction>
</comment>
<dbReference type="PRINTS" id="PR00727">
    <property type="entry name" value="LEADERPTASE"/>
</dbReference>
<dbReference type="InterPro" id="IPR036286">
    <property type="entry name" value="LexA/Signal_pep-like_sf"/>
</dbReference>
<dbReference type="PROSITE" id="PS00501">
    <property type="entry name" value="SPASE_I_1"/>
    <property type="match status" value="1"/>
</dbReference>
<keyword evidence="8" id="KW-1133">Transmembrane helix</keyword>
<keyword evidence="8" id="KW-0472">Membrane</keyword>
<dbReference type="EMBL" id="FTOD01000016">
    <property type="protein sequence ID" value="SIT15918.1"/>
    <property type="molecule type" value="Genomic_DNA"/>
</dbReference>
<dbReference type="GO" id="GO:0006465">
    <property type="term" value="P:signal peptide processing"/>
    <property type="evidence" value="ECO:0007669"/>
    <property type="project" value="InterPro"/>
</dbReference>
<dbReference type="PANTHER" id="PTHR43390">
    <property type="entry name" value="SIGNAL PEPTIDASE I"/>
    <property type="match status" value="1"/>
</dbReference>
<evidence type="ECO:0000256" key="7">
    <source>
        <dbReference type="PIRSR" id="PIRSR600223-1"/>
    </source>
</evidence>
<dbReference type="Gene3D" id="2.10.109.10">
    <property type="entry name" value="Umud Fragment, subunit A"/>
    <property type="match status" value="1"/>
</dbReference>
<keyword evidence="5 8" id="KW-0645">Protease</keyword>
<dbReference type="CDD" id="cd06530">
    <property type="entry name" value="S26_SPase_I"/>
    <property type="match status" value="1"/>
</dbReference>
<dbReference type="InterPro" id="IPR019533">
    <property type="entry name" value="Peptidase_S26"/>
</dbReference>
<dbReference type="RefSeq" id="WP_076526368.1">
    <property type="nucleotide sequence ID" value="NZ_CP048103.1"/>
</dbReference>
<dbReference type="GO" id="GO:0005886">
    <property type="term" value="C:plasma membrane"/>
    <property type="evidence" value="ECO:0007669"/>
    <property type="project" value="UniProtKB-SubCell"/>
</dbReference>
<dbReference type="GO" id="GO:0009003">
    <property type="term" value="F:signal peptidase activity"/>
    <property type="evidence" value="ECO:0007669"/>
    <property type="project" value="UniProtKB-EC"/>
</dbReference>
<evidence type="ECO:0000256" key="1">
    <source>
        <dbReference type="ARBA" id="ARBA00000677"/>
    </source>
</evidence>
<proteinExistence type="inferred from homology"/>
<reference evidence="12" key="1">
    <citation type="submission" date="2017-01" db="EMBL/GenBank/DDBJ databases">
        <authorList>
            <person name="Varghese N."/>
            <person name="Submissions S."/>
        </authorList>
    </citation>
    <scope>NUCLEOTIDE SEQUENCE [LARGE SCALE GENOMIC DNA]</scope>
    <source>
        <strain evidence="12">DSM 45196</strain>
    </source>
</reference>
<feature type="active site" evidence="7">
    <location>
        <position position="74"/>
    </location>
</feature>
<feature type="active site" evidence="7">
    <location>
        <position position="36"/>
    </location>
</feature>
<comment type="subcellular location">
    <subcellularLocation>
        <location evidence="2">Cell membrane</location>
        <topology evidence="2">Single-pass type II membrane protein</topology>
    </subcellularLocation>
    <subcellularLocation>
        <location evidence="9">Membrane</location>
        <topology evidence="9">Single-pass type II membrane protein</topology>
    </subcellularLocation>
</comment>
<comment type="similarity">
    <text evidence="3 9">Belongs to the peptidase S26 family.</text>
</comment>
<feature type="transmembrane region" description="Helical" evidence="8">
    <location>
        <begin position="6"/>
        <end position="30"/>
    </location>
</feature>
<protein>
    <recommendedName>
        <fullName evidence="4 8">Signal peptidase I</fullName>
        <ecNumber evidence="4 8">3.4.21.89</ecNumber>
    </recommendedName>
</protein>
<keyword evidence="6 8" id="KW-0378">Hydrolase</keyword>
<dbReference type="Pfam" id="PF10502">
    <property type="entry name" value="Peptidase_S26"/>
    <property type="match status" value="1"/>
</dbReference>
<gene>
    <name evidence="11" type="ORF">SAMN05421790_11625</name>
</gene>
<keyword evidence="8" id="KW-0812">Transmembrane</keyword>
<dbReference type="SUPFAM" id="SSF51306">
    <property type="entry name" value="LexA/Signal peptidase"/>
    <property type="match status" value="1"/>
</dbReference>
<evidence type="ECO:0000313" key="12">
    <source>
        <dbReference type="Proteomes" id="UP000186795"/>
    </source>
</evidence>